<dbReference type="EMBL" id="RKQZ01000001">
    <property type="protein sequence ID" value="RPF20539.1"/>
    <property type="molecule type" value="Genomic_DNA"/>
</dbReference>
<dbReference type="Gene3D" id="1.10.3300.10">
    <property type="entry name" value="Jann2411-like domain"/>
    <property type="match status" value="1"/>
</dbReference>
<protein>
    <submittedName>
        <fullName evidence="2">Putative stress-induced transcription regulator</fullName>
    </submittedName>
</protein>
<reference evidence="2 3" key="1">
    <citation type="submission" date="2018-11" db="EMBL/GenBank/DDBJ databases">
        <title>Sequencing the genomes of 1000 actinobacteria strains.</title>
        <authorList>
            <person name="Klenk H.-P."/>
        </authorList>
    </citation>
    <scope>NUCLEOTIDE SEQUENCE [LARGE SCALE GENOMIC DNA]</scope>
    <source>
        <strain evidence="2 3">DSM 15700</strain>
    </source>
</reference>
<proteinExistence type="predicted"/>
<dbReference type="InterPro" id="IPR023286">
    <property type="entry name" value="ABATE_dom_sf"/>
</dbReference>
<dbReference type="PANTHER" id="PTHR35525:SF3">
    <property type="entry name" value="BLL6575 PROTEIN"/>
    <property type="match status" value="1"/>
</dbReference>
<keyword evidence="3" id="KW-1185">Reference proteome</keyword>
<dbReference type="Proteomes" id="UP000280501">
    <property type="component" value="Unassembled WGS sequence"/>
</dbReference>
<evidence type="ECO:0000259" key="1">
    <source>
        <dbReference type="Pfam" id="PF11706"/>
    </source>
</evidence>
<evidence type="ECO:0000313" key="2">
    <source>
        <dbReference type="EMBL" id="RPF20539.1"/>
    </source>
</evidence>
<gene>
    <name evidence="2" type="ORF">EDD34_1135</name>
</gene>
<comment type="caution">
    <text evidence="2">The sequence shown here is derived from an EMBL/GenBank/DDBJ whole genome shotgun (WGS) entry which is preliminary data.</text>
</comment>
<dbReference type="Pfam" id="PF11706">
    <property type="entry name" value="zf-CGNR"/>
    <property type="match status" value="1"/>
</dbReference>
<dbReference type="SUPFAM" id="SSF160904">
    <property type="entry name" value="Jann2411-like"/>
    <property type="match status" value="1"/>
</dbReference>
<dbReference type="PANTHER" id="PTHR35525">
    <property type="entry name" value="BLL6575 PROTEIN"/>
    <property type="match status" value="1"/>
</dbReference>
<accession>A0A3N4YHG0</accession>
<feature type="domain" description="Zinc finger CGNR" evidence="1">
    <location>
        <begin position="133"/>
        <end position="174"/>
    </location>
</feature>
<organism evidence="2 3">
    <name type="scientific">Myceligenerans xiligouense</name>
    <dbReference type="NCBI Taxonomy" id="253184"/>
    <lineage>
        <taxon>Bacteria</taxon>
        <taxon>Bacillati</taxon>
        <taxon>Actinomycetota</taxon>
        <taxon>Actinomycetes</taxon>
        <taxon>Micrococcales</taxon>
        <taxon>Promicromonosporaceae</taxon>
        <taxon>Myceligenerans</taxon>
    </lineage>
</organism>
<dbReference type="Pfam" id="PF07336">
    <property type="entry name" value="ABATE"/>
    <property type="match status" value="1"/>
</dbReference>
<dbReference type="InterPro" id="IPR021005">
    <property type="entry name" value="Znf_CGNR"/>
</dbReference>
<sequence>MLFEHDTEPNLRAAVALVNSAEPPRTLETLADLDAFYAAHGYTVRHDGDAAELAAVQALRPRLRELLVADRDTAAELVNRMLADVSAVPRLVRHGDTDWHLHSVPDDAPFAEHIASESALAVADLIRSDEMSRLSVCADPTCEGLVLDLSRNRSRKFCSTRCSNRAAVAAYRDRLRA</sequence>
<dbReference type="OrthoDB" id="3531194at2"/>
<evidence type="ECO:0000313" key="3">
    <source>
        <dbReference type="Proteomes" id="UP000280501"/>
    </source>
</evidence>
<dbReference type="AlphaFoldDB" id="A0A3N4YHG0"/>
<name>A0A3N4YHG0_9MICO</name>
<dbReference type="RefSeq" id="WP_123813694.1">
    <property type="nucleotide sequence ID" value="NZ_RKQZ01000001.1"/>
</dbReference>
<dbReference type="InterPro" id="IPR010852">
    <property type="entry name" value="ABATE"/>
</dbReference>